<dbReference type="RefSeq" id="WP_054571903.1">
    <property type="nucleotide sequence ID" value="NZ_LKKS01000011.1"/>
</dbReference>
<dbReference type="SUPFAM" id="SSF46785">
    <property type="entry name" value="Winged helix' DNA-binding domain"/>
    <property type="match status" value="1"/>
</dbReference>
<proteinExistence type="predicted"/>
<dbReference type="Proteomes" id="UP000278162">
    <property type="component" value="Unassembled WGS sequence"/>
</dbReference>
<dbReference type="PANTHER" id="PTHR33164:SF43">
    <property type="entry name" value="HTH-TYPE TRANSCRIPTIONAL REPRESSOR YETL"/>
    <property type="match status" value="1"/>
</dbReference>
<dbReference type="PRINTS" id="PR00598">
    <property type="entry name" value="HTHMARR"/>
</dbReference>
<sequence>MINSERLINLLGALAVGVTDQMRAAVNDAMPLGGETVAAVIVIGHVPSLSIDQLSRILRLSHAGAVRLVDRLVERGFVEKKPSALDRRTMSLALTLSGRKQREELLELRRAALSTLLAPVSSEDLSALERIAETIVAALPDDALTSLTTCRYCDERCCTDCPMEVFGPLQSLGNPNATA</sequence>
<dbReference type="GO" id="GO:0006950">
    <property type="term" value="P:response to stress"/>
    <property type="evidence" value="ECO:0007669"/>
    <property type="project" value="TreeGrafter"/>
</dbReference>
<dbReference type="PANTHER" id="PTHR33164">
    <property type="entry name" value="TRANSCRIPTIONAL REGULATOR, MARR FAMILY"/>
    <property type="match status" value="1"/>
</dbReference>
<evidence type="ECO:0000313" key="6">
    <source>
        <dbReference type="EMBL" id="RNF91535.1"/>
    </source>
</evidence>
<reference evidence="5 7" key="1">
    <citation type="submission" date="2015-10" db="EMBL/GenBank/DDBJ databases">
        <title>Pseudomonas putida clinical strains.</title>
        <authorList>
            <person name="Molina L."/>
            <person name="Udaondo Z."/>
        </authorList>
    </citation>
    <scope>NUCLEOTIDE SEQUENCE [LARGE SCALE GENOMIC DNA]</scope>
    <source>
        <strain evidence="5 7">HB13667</strain>
    </source>
</reference>
<dbReference type="Pfam" id="PF12802">
    <property type="entry name" value="MarR_2"/>
    <property type="match status" value="1"/>
</dbReference>
<dbReference type="InterPro" id="IPR039422">
    <property type="entry name" value="MarR/SlyA-like"/>
</dbReference>
<dbReference type="Gene3D" id="1.10.10.10">
    <property type="entry name" value="Winged helix-like DNA-binding domain superfamily/Winged helix DNA-binding domain"/>
    <property type="match status" value="1"/>
</dbReference>
<keyword evidence="3" id="KW-0804">Transcription</keyword>
<dbReference type="Proteomes" id="UP000050437">
    <property type="component" value="Unassembled WGS sequence"/>
</dbReference>
<dbReference type="AlphaFoldDB" id="A0A0P7DLJ5"/>
<dbReference type="GO" id="GO:0003700">
    <property type="term" value="F:DNA-binding transcription factor activity"/>
    <property type="evidence" value="ECO:0007669"/>
    <property type="project" value="InterPro"/>
</dbReference>
<dbReference type="GO" id="GO:0003677">
    <property type="term" value="F:DNA binding"/>
    <property type="evidence" value="ECO:0007669"/>
    <property type="project" value="UniProtKB-KW"/>
</dbReference>
<organism evidence="5 7">
    <name type="scientific">Pseudomonas putida</name>
    <name type="common">Arthrobacter siderocapsulatus</name>
    <dbReference type="NCBI Taxonomy" id="303"/>
    <lineage>
        <taxon>Bacteria</taxon>
        <taxon>Pseudomonadati</taxon>
        <taxon>Pseudomonadota</taxon>
        <taxon>Gammaproteobacteria</taxon>
        <taxon>Pseudomonadales</taxon>
        <taxon>Pseudomonadaceae</taxon>
        <taxon>Pseudomonas</taxon>
    </lineage>
</organism>
<evidence type="ECO:0000313" key="8">
    <source>
        <dbReference type="Proteomes" id="UP000278162"/>
    </source>
</evidence>
<dbReference type="SMART" id="SM00347">
    <property type="entry name" value="HTH_MARR"/>
    <property type="match status" value="1"/>
</dbReference>
<evidence type="ECO:0000256" key="1">
    <source>
        <dbReference type="ARBA" id="ARBA00023015"/>
    </source>
</evidence>
<evidence type="ECO:0000313" key="7">
    <source>
        <dbReference type="Proteomes" id="UP000050437"/>
    </source>
</evidence>
<evidence type="ECO:0000256" key="3">
    <source>
        <dbReference type="ARBA" id="ARBA00023163"/>
    </source>
</evidence>
<dbReference type="InterPro" id="IPR000835">
    <property type="entry name" value="HTH_MarR-typ"/>
</dbReference>
<reference evidence="6 8" key="2">
    <citation type="submission" date="2018-10" db="EMBL/GenBank/DDBJ databases">
        <title>An outbreak of IMP-63 producing strain in France.</title>
        <authorList>
            <person name="Bour M."/>
            <person name="Liapis E."/>
            <person name="Plesiat P."/>
        </authorList>
    </citation>
    <scope>NUCLEOTIDE SEQUENCE [LARGE SCALE GENOMIC DNA]</scope>
    <source>
        <strain evidence="6 8">12917</strain>
    </source>
</reference>
<dbReference type="InterPro" id="IPR036388">
    <property type="entry name" value="WH-like_DNA-bd_sf"/>
</dbReference>
<name>A0A0P7DLJ5_PSEPU</name>
<feature type="domain" description="HTH marR-type" evidence="4">
    <location>
        <begin position="4"/>
        <end position="137"/>
    </location>
</feature>
<dbReference type="EMBL" id="LKKS01000011">
    <property type="protein sequence ID" value="KPM68632.1"/>
    <property type="molecule type" value="Genomic_DNA"/>
</dbReference>
<dbReference type="PROSITE" id="PS01117">
    <property type="entry name" value="HTH_MARR_1"/>
    <property type="match status" value="1"/>
</dbReference>
<dbReference type="InterPro" id="IPR036390">
    <property type="entry name" value="WH_DNA-bd_sf"/>
</dbReference>
<gene>
    <name evidence="6" type="ORF">EFK07_08945</name>
    <name evidence="5" type="ORF">HB13667_01095</name>
</gene>
<dbReference type="PROSITE" id="PS50995">
    <property type="entry name" value="HTH_MARR_2"/>
    <property type="match status" value="1"/>
</dbReference>
<protein>
    <submittedName>
        <fullName evidence="5">MarR family transcriptional regulator</fullName>
    </submittedName>
</protein>
<dbReference type="InterPro" id="IPR023187">
    <property type="entry name" value="Tscrpt_reg_MarR-type_CS"/>
</dbReference>
<accession>A0A0P7DLJ5</accession>
<evidence type="ECO:0000256" key="2">
    <source>
        <dbReference type="ARBA" id="ARBA00023125"/>
    </source>
</evidence>
<evidence type="ECO:0000313" key="5">
    <source>
        <dbReference type="EMBL" id="KPM68632.1"/>
    </source>
</evidence>
<comment type="caution">
    <text evidence="5">The sequence shown here is derived from an EMBL/GenBank/DDBJ whole genome shotgun (WGS) entry which is preliminary data.</text>
</comment>
<evidence type="ECO:0000259" key="4">
    <source>
        <dbReference type="PROSITE" id="PS50995"/>
    </source>
</evidence>
<dbReference type="EMBL" id="RJAI01000018">
    <property type="protein sequence ID" value="RNF91535.1"/>
    <property type="molecule type" value="Genomic_DNA"/>
</dbReference>
<keyword evidence="1" id="KW-0805">Transcription regulation</keyword>
<keyword evidence="2" id="KW-0238">DNA-binding</keyword>